<keyword evidence="2" id="KW-0689">Ribosomal protein</keyword>
<evidence type="ECO:0000313" key="2">
    <source>
        <dbReference type="EMBL" id="KAK1264891.1"/>
    </source>
</evidence>
<feature type="region of interest" description="Disordered" evidence="1">
    <location>
        <begin position="30"/>
        <end position="63"/>
    </location>
</feature>
<name>A0AAV9AM37_ACOGR</name>
<comment type="caution">
    <text evidence="2">The sequence shown here is derived from an EMBL/GenBank/DDBJ whole genome shotgun (WGS) entry which is preliminary data.</text>
</comment>
<dbReference type="GO" id="GO:0005840">
    <property type="term" value="C:ribosome"/>
    <property type="evidence" value="ECO:0007669"/>
    <property type="project" value="UniProtKB-KW"/>
</dbReference>
<gene>
    <name evidence="2" type="ORF">QJS04_geneDACA019416</name>
</gene>
<dbReference type="EMBL" id="JAUJYN010000008">
    <property type="protein sequence ID" value="KAK1264891.1"/>
    <property type="molecule type" value="Genomic_DNA"/>
</dbReference>
<evidence type="ECO:0000313" key="3">
    <source>
        <dbReference type="Proteomes" id="UP001179952"/>
    </source>
</evidence>
<organism evidence="2 3">
    <name type="scientific">Acorus gramineus</name>
    <name type="common">Dwarf sweet flag</name>
    <dbReference type="NCBI Taxonomy" id="55184"/>
    <lineage>
        <taxon>Eukaryota</taxon>
        <taxon>Viridiplantae</taxon>
        <taxon>Streptophyta</taxon>
        <taxon>Embryophyta</taxon>
        <taxon>Tracheophyta</taxon>
        <taxon>Spermatophyta</taxon>
        <taxon>Magnoliopsida</taxon>
        <taxon>Liliopsida</taxon>
        <taxon>Acoraceae</taxon>
        <taxon>Acorus</taxon>
    </lineage>
</organism>
<reference evidence="2" key="1">
    <citation type="journal article" date="2023" name="Nat. Commun.">
        <title>Diploid and tetraploid genomes of Acorus and the evolution of monocots.</title>
        <authorList>
            <person name="Ma L."/>
            <person name="Liu K.W."/>
            <person name="Li Z."/>
            <person name="Hsiao Y.Y."/>
            <person name="Qi Y."/>
            <person name="Fu T."/>
            <person name="Tang G.D."/>
            <person name="Zhang D."/>
            <person name="Sun W.H."/>
            <person name="Liu D.K."/>
            <person name="Li Y."/>
            <person name="Chen G.Z."/>
            <person name="Liu X.D."/>
            <person name="Liao X.Y."/>
            <person name="Jiang Y.T."/>
            <person name="Yu X."/>
            <person name="Hao Y."/>
            <person name="Huang J."/>
            <person name="Zhao X.W."/>
            <person name="Ke S."/>
            <person name="Chen Y.Y."/>
            <person name="Wu W.L."/>
            <person name="Hsu J.L."/>
            <person name="Lin Y.F."/>
            <person name="Huang M.D."/>
            <person name="Li C.Y."/>
            <person name="Huang L."/>
            <person name="Wang Z.W."/>
            <person name="Zhao X."/>
            <person name="Zhong W.Y."/>
            <person name="Peng D.H."/>
            <person name="Ahmad S."/>
            <person name="Lan S."/>
            <person name="Zhang J.S."/>
            <person name="Tsai W.C."/>
            <person name="Van de Peer Y."/>
            <person name="Liu Z.J."/>
        </authorList>
    </citation>
    <scope>NUCLEOTIDE SEQUENCE</scope>
    <source>
        <strain evidence="2">SCP</strain>
    </source>
</reference>
<keyword evidence="2" id="KW-0687">Ribonucleoprotein</keyword>
<accession>A0AAV9AM37</accession>
<proteinExistence type="predicted"/>
<reference evidence="2" key="2">
    <citation type="submission" date="2023-06" db="EMBL/GenBank/DDBJ databases">
        <authorList>
            <person name="Ma L."/>
            <person name="Liu K.-W."/>
            <person name="Li Z."/>
            <person name="Hsiao Y.-Y."/>
            <person name="Qi Y."/>
            <person name="Fu T."/>
            <person name="Tang G."/>
            <person name="Zhang D."/>
            <person name="Sun W.-H."/>
            <person name="Liu D.-K."/>
            <person name="Li Y."/>
            <person name="Chen G.-Z."/>
            <person name="Liu X.-D."/>
            <person name="Liao X.-Y."/>
            <person name="Jiang Y.-T."/>
            <person name="Yu X."/>
            <person name="Hao Y."/>
            <person name="Huang J."/>
            <person name="Zhao X.-W."/>
            <person name="Ke S."/>
            <person name="Chen Y.-Y."/>
            <person name="Wu W.-L."/>
            <person name="Hsu J.-L."/>
            <person name="Lin Y.-F."/>
            <person name="Huang M.-D."/>
            <person name="Li C.-Y."/>
            <person name="Huang L."/>
            <person name="Wang Z.-W."/>
            <person name="Zhao X."/>
            <person name="Zhong W.-Y."/>
            <person name="Peng D.-H."/>
            <person name="Ahmad S."/>
            <person name="Lan S."/>
            <person name="Zhang J.-S."/>
            <person name="Tsai W.-C."/>
            <person name="Van De Peer Y."/>
            <person name="Liu Z.-J."/>
        </authorList>
    </citation>
    <scope>NUCLEOTIDE SEQUENCE</scope>
    <source>
        <strain evidence="2">SCP</strain>
        <tissue evidence="2">Leaves</tissue>
    </source>
</reference>
<protein>
    <submittedName>
        <fullName evidence="2">60S ribosomal protein L27</fullName>
    </submittedName>
</protein>
<sequence length="79" mass="8892">MSTRDRLYGYCLVVGISRYRKKVVRKDLIGEEYGEEDPRKRPSSSSSTTTTSCQPGTPSIDIGPKDVFLHQVEILSRSI</sequence>
<feature type="compositionally biased region" description="Low complexity" evidence="1">
    <location>
        <begin position="43"/>
        <end position="52"/>
    </location>
</feature>
<evidence type="ECO:0000256" key="1">
    <source>
        <dbReference type="SAM" id="MobiDB-lite"/>
    </source>
</evidence>
<dbReference type="AlphaFoldDB" id="A0AAV9AM37"/>
<dbReference type="Proteomes" id="UP001179952">
    <property type="component" value="Unassembled WGS sequence"/>
</dbReference>
<keyword evidence="3" id="KW-1185">Reference proteome</keyword>